<gene>
    <name evidence="1" type="primary">LOC108050508</name>
</gene>
<name>A0A6P4FB94_DRORH</name>
<accession>A0A6P4FB94</accession>
<reference evidence="1" key="1">
    <citation type="submission" date="2025-08" db="UniProtKB">
        <authorList>
            <consortium name="RefSeq"/>
        </authorList>
    </citation>
    <scope>IDENTIFICATION</scope>
</reference>
<protein>
    <submittedName>
        <fullName evidence="1">Uncharacterized protein LOC108050508</fullName>
    </submittedName>
</protein>
<evidence type="ECO:0000313" key="1">
    <source>
        <dbReference type="RefSeq" id="XP_016987710.1"/>
    </source>
</evidence>
<dbReference type="RefSeq" id="XP_016987710.1">
    <property type="nucleotide sequence ID" value="XM_017132221.1"/>
</dbReference>
<dbReference type="OrthoDB" id="7808580at2759"/>
<sequence>MKLFHLSTLTPLAIFHSFYCPLGLSETSVANPRPRPYQPTHAHFPHDFLGLSTHDLLTATHPR</sequence>
<proteinExistence type="predicted"/>
<organism evidence="1">
    <name type="scientific">Drosophila rhopaloa</name>
    <name type="common">Fruit fly</name>
    <dbReference type="NCBI Taxonomy" id="1041015"/>
    <lineage>
        <taxon>Eukaryota</taxon>
        <taxon>Metazoa</taxon>
        <taxon>Ecdysozoa</taxon>
        <taxon>Arthropoda</taxon>
        <taxon>Hexapoda</taxon>
        <taxon>Insecta</taxon>
        <taxon>Pterygota</taxon>
        <taxon>Neoptera</taxon>
        <taxon>Endopterygota</taxon>
        <taxon>Diptera</taxon>
        <taxon>Brachycera</taxon>
        <taxon>Muscomorpha</taxon>
        <taxon>Ephydroidea</taxon>
        <taxon>Drosophilidae</taxon>
        <taxon>Drosophila</taxon>
        <taxon>Sophophora</taxon>
    </lineage>
</organism>
<dbReference type="AlphaFoldDB" id="A0A6P4FB94"/>